<reference evidence="2" key="1">
    <citation type="submission" date="2021-07" db="EMBL/GenBank/DDBJ databases">
        <authorList>
            <person name="Catto M.A."/>
            <person name="Jacobson A."/>
            <person name="Kennedy G."/>
            <person name="Labadie P."/>
            <person name="Hunt B.G."/>
            <person name="Srinivasan R."/>
        </authorList>
    </citation>
    <scope>NUCLEOTIDE SEQUENCE</scope>
    <source>
        <strain evidence="2">PL_HMW_Pooled</strain>
        <tissue evidence="2">Head</tissue>
    </source>
</reference>
<accession>A0AAE1LDQ4</accession>
<dbReference type="Proteomes" id="UP001219518">
    <property type="component" value="Unassembled WGS sequence"/>
</dbReference>
<reference evidence="2" key="2">
    <citation type="journal article" date="2023" name="BMC Genomics">
        <title>Pest status, molecular evolution, and epigenetic factors derived from the genome assembly of Frankliniella fusca, a thysanopteran phytovirus vector.</title>
        <authorList>
            <person name="Catto M.A."/>
            <person name="Labadie P.E."/>
            <person name="Jacobson A.L."/>
            <person name="Kennedy G.G."/>
            <person name="Srinivasan R."/>
            <person name="Hunt B.G."/>
        </authorList>
    </citation>
    <scope>NUCLEOTIDE SEQUENCE</scope>
    <source>
        <strain evidence="2">PL_HMW_Pooled</strain>
    </source>
</reference>
<keyword evidence="1" id="KW-0472">Membrane</keyword>
<gene>
    <name evidence="2" type="ORF">KUF71_023778</name>
</gene>
<comment type="caution">
    <text evidence="2">The sequence shown here is derived from an EMBL/GenBank/DDBJ whole genome shotgun (WGS) entry which is preliminary data.</text>
</comment>
<sequence length="357" mass="38050">MRYGAARASRDVRCETSSAGLPQGTVGACALWLARLVVDVVLAAGYEARRTPLRHFLGIYSCSAATLFYRWRSRAASRSVAPMLAVAAELEARGSPETKARLAGSARRLHRVALFYYMMGIMQVMGITQSLFSSDTPVSRLLQSAPYGQLLSGLLTLAHLYAMVCGLFAYYTMLPVLFAMFGACSALFLALGGECSRAEHAGGGPGGVKYLAAQHAHLTLAARRARLLFADLFAHVLMALLSLPLLGTFELLVSLKDVDSVTLTTFSVIAIIFAPICLAGQALEDASSSVRGGLYAGPWLEEGAGPRRARAHLMLGADNCGARMAVGGLGSLNAASLLHVVQRWFSFLNMLLNTAKA</sequence>
<organism evidence="2 3">
    <name type="scientific">Frankliniella fusca</name>
    <dbReference type="NCBI Taxonomy" id="407009"/>
    <lineage>
        <taxon>Eukaryota</taxon>
        <taxon>Metazoa</taxon>
        <taxon>Ecdysozoa</taxon>
        <taxon>Arthropoda</taxon>
        <taxon>Hexapoda</taxon>
        <taxon>Insecta</taxon>
        <taxon>Pterygota</taxon>
        <taxon>Neoptera</taxon>
        <taxon>Paraneoptera</taxon>
        <taxon>Thysanoptera</taxon>
        <taxon>Terebrantia</taxon>
        <taxon>Thripoidea</taxon>
        <taxon>Thripidae</taxon>
        <taxon>Frankliniella</taxon>
    </lineage>
</organism>
<protein>
    <submittedName>
        <fullName evidence="2">Odorant receptor coreceptor</fullName>
    </submittedName>
</protein>
<keyword evidence="1" id="KW-1133">Transmembrane helix</keyword>
<feature type="transmembrane region" description="Helical" evidence="1">
    <location>
        <begin position="114"/>
        <end position="132"/>
    </location>
</feature>
<dbReference type="PROSITE" id="PS51257">
    <property type="entry name" value="PROKAR_LIPOPROTEIN"/>
    <property type="match status" value="1"/>
</dbReference>
<keyword evidence="3" id="KW-1185">Reference proteome</keyword>
<evidence type="ECO:0000313" key="3">
    <source>
        <dbReference type="Proteomes" id="UP001219518"/>
    </source>
</evidence>
<dbReference type="EMBL" id="JAHWGI010000376">
    <property type="protein sequence ID" value="KAK3914377.1"/>
    <property type="molecule type" value="Genomic_DNA"/>
</dbReference>
<keyword evidence="2" id="KW-0675">Receptor</keyword>
<proteinExistence type="predicted"/>
<feature type="transmembrane region" description="Helical" evidence="1">
    <location>
        <begin position="160"/>
        <end position="191"/>
    </location>
</feature>
<evidence type="ECO:0000256" key="1">
    <source>
        <dbReference type="SAM" id="Phobius"/>
    </source>
</evidence>
<feature type="transmembrane region" description="Helical" evidence="1">
    <location>
        <begin position="261"/>
        <end position="283"/>
    </location>
</feature>
<name>A0AAE1LDQ4_9NEOP</name>
<keyword evidence="1" id="KW-0812">Transmembrane</keyword>
<feature type="transmembrane region" description="Helical" evidence="1">
    <location>
        <begin position="227"/>
        <end position="249"/>
    </location>
</feature>
<dbReference type="AlphaFoldDB" id="A0AAE1LDQ4"/>
<evidence type="ECO:0000313" key="2">
    <source>
        <dbReference type="EMBL" id="KAK3914377.1"/>
    </source>
</evidence>